<dbReference type="STRING" id="1095629.A0A0C9X1W9"/>
<feature type="domain" description="Protein kinase" evidence="4">
    <location>
        <begin position="511"/>
        <end position="709"/>
    </location>
</feature>
<keyword evidence="6" id="KW-1185">Reference proteome</keyword>
<dbReference type="OrthoDB" id="4062651at2759"/>
<organism evidence="5 6">
    <name type="scientific">Laccaria amethystina LaAM-08-1</name>
    <dbReference type="NCBI Taxonomy" id="1095629"/>
    <lineage>
        <taxon>Eukaryota</taxon>
        <taxon>Fungi</taxon>
        <taxon>Dikarya</taxon>
        <taxon>Basidiomycota</taxon>
        <taxon>Agaricomycotina</taxon>
        <taxon>Agaricomycetes</taxon>
        <taxon>Agaricomycetidae</taxon>
        <taxon>Agaricales</taxon>
        <taxon>Agaricineae</taxon>
        <taxon>Hydnangiaceae</taxon>
        <taxon>Laccaria</taxon>
    </lineage>
</organism>
<proteinExistence type="predicted"/>
<evidence type="ECO:0000313" key="5">
    <source>
        <dbReference type="EMBL" id="KIK06120.1"/>
    </source>
</evidence>
<gene>
    <name evidence="5" type="ORF">K443DRAFT_309673</name>
</gene>
<dbReference type="GO" id="GO:0005524">
    <property type="term" value="F:ATP binding"/>
    <property type="evidence" value="ECO:0007669"/>
    <property type="project" value="InterPro"/>
</dbReference>
<dbReference type="Pfam" id="PF06293">
    <property type="entry name" value="Kdo"/>
    <property type="match status" value="1"/>
</dbReference>
<reference evidence="5 6" key="1">
    <citation type="submission" date="2014-04" db="EMBL/GenBank/DDBJ databases">
        <authorList>
            <consortium name="DOE Joint Genome Institute"/>
            <person name="Kuo A."/>
            <person name="Kohler A."/>
            <person name="Nagy L.G."/>
            <person name="Floudas D."/>
            <person name="Copeland A."/>
            <person name="Barry K.W."/>
            <person name="Cichocki N."/>
            <person name="Veneault-Fourrey C."/>
            <person name="LaButti K."/>
            <person name="Lindquist E.A."/>
            <person name="Lipzen A."/>
            <person name="Lundell T."/>
            <person name="Morin E."/>
            <person name="Murat C."/>
            <person name="Sun H."/>
            <person name="Tunlid A."/>
            <person name="Henrissat B."/>
            <person name="Grigoriev I.V."/>
            <person name="Hibbett D.S."/>
            <person name="Martin F."/>
            <person name="Nordberg H.P."/>
            <person name="Cantor M.N."/>
            <person name="Hua S.X."/>
        </authorList>
    </citation>
    <scope>NUCLEOTIDE SEQUENCE [LARGE SCALE GENOMIC DNA]</scope>
    <source>
        <strain evidence="5 6">LaAM-08-1</strain>
    </source>
</reference>
<dbReference type="EMBL" id="KN838555">
    <property type="protein sequence ID" value="KIK06120.1"/>
    <property type="molecule type" value="Genomic_DNA"/>
</dbReference>
<evidence type="ECO:0000256" key="1">
    <source>
        <dbReference type="ARBA" id="ARBA00004340"/>
    </source>
</evidence>
<dbReference type="Proteomes" id="UP000054477">
    <property type="component" value="Unassembled WGS sequence"/>
</dbReference>
<sequence>MVEVYCIICDDGPNEPFSVNIGLEQRVFDLKMIISELNRLRQYDAQDIPLYKVTGSIPIVPSATLFQRIKDKGELEGFAVEMKEAFESLSNVFPDGVADGTLHFLVKLPLRTQAPALLAAFLSAGFNLSNADDDLTIFCWVFNVSNHPFSIDIAKSKTVDHLKDMIKKKNENALAAIDANTLVIWKLYPPIPSAEIGTKLRDVQSPQRIPGCVKLNGFDELWEHFSSAPRKHTHIIVEAPPTQNESFNQVPDRGMKRRRGELDDLITEKMRLAKMAKHAPSSLSKPSAFQTSAQQVVACNRPFDADTIPITLLQEEFGLFMDDCKVLPSPKSQELLQALTVAACKWYENKTQRRSEIQKVFDDVVGLYLSPETIGGTEYTTDGNLRANIMPAVIRECKNEAGCGLLEAIAYYVQFLVKALDRRGMCNRFPCILLIDTGSCFGLYGCLWTGERLHVEPLTPFYDLTIHWTDESGRQAIAANLDAFLKAITRLESHYVQLASNGPVPSPLDRAYPYKTSYEGENGKHISFSYRFRIADKLVFVAEPDKSSDKDLGTLCVKFTRRYSEDAHRFLAQLGFAPQLRAVMRLPGGWNMVVMDYSEYTQLCDPMLQISDELQHKMMAKVSEAVQKLHDAGFVHGDIRSLNVLVDCRMPTSKDGIKIHFIDFDWAGRQGEAVYPMRVNRVTVWRPEGASDGKPILVEHDMAMVNSLL</sequence>
<dbReference type="PROSITE" id="PS00109">
    <property type="entry name" value="PROTEIN_KINASE_TYR"/>
    <property type="match status" value="1"/>
</dbReference>
<dbReference type="GO" id="GO:0005576">
    <property type="term" value="C:extracellular region"/>
    <property type="evidence" value="ECO:0007669"/>
    <property type="project" value="UniProtKB-SubCell"/>
</dbReference>
<keyword evidence="3" id="KW-0964">Secreted</keyword>
<name>A0A0C9X1W9_9AGAR</name>
<dbReference type="InterPro" id="IPR011009">
    <property type="entry name" value="Kinase-like_dom_sf"/>
</dbReference>
<dbReference type="PROSITE" id="PS50011">
    <property type="entry name" value="PROTEIN_KINASE_DOM"/>
    <property type="match status" value="1"/>
</dbReference>
<dbReference type="SUPFAM" id="SSF56112">
    <property type="entry name" value="Protein kinase-like (PK-like)"/>
    <property type="match status" value="1"/>
</dbReference>
<dbReference type="HOGENOM" id="CLU_013871_2_3_1"/>
<accession>A0A0C9X1W9</accession>
<dbReference type="AlphaFoldDB" id="A0A0C9X1W9"/>
<reference evidence="6" key="2">
    <citation type="submission" date="2015-01" db="EMBL/GenBank/DDBJ databases">
        <title>Evolutionary Origins and Diversification of the Mycorrhizal Mutualists.</title>
        <authorList>
            <consortium name="DOE Joint Genome Institute"/>
            <consortium name="Mycorrhizal Genomics Consortium"/>
            <person name="Kohler A."/>
            <person name="Kuo A."/>
            <person name="Nagy L.G."/>
            <person name="Floudas D."/>
            <person name="Copeland A."/>
            <person name="Barry K.W."/>
            <person name="Cichocki N."/>
            <person name="Veneault-Fourrey C."/>
            <person name="LaButti K."/>
            <person name="Lindquist E.A."/>
            <person name="Lipzen A."/>
            <person name="Lundell T."/>
            <person name="Morin E."/>
            <person name="Murat C."/>
            <person name="Riley R."/>
            <person name="Ohm R."/>
            <person name="Sun H."/>
            <person name="Tunlid A."/>
            <person name="Henrissat B."/>
            <person name="Grigoriev I.V."/>
            <person name="Hibbett D.S."/>
            <person name="Martin F."/>
        </authorList>
    </citation>
    <scope>NUCLEOTIDE SEQUENCE [LARGE SCALE GENOMIC DNA]</scope>
    <source>
        <strain evidence="6">LaAM-08-1</strain>
    </source>
</reference>
<evidence type="ECO:0000259" key="4">
    <source>
        <dbReference type="PROSITE" id="PS50011"/>
    </source>
</evidence>
<evidence type="ECO:0000313" key="6">
    <source>
        <dbReference type="Proteomes" id="UP000054477"/>
    </source>
</evidence>
<dbReference type="Pfam" id="PF20147">
    <property type="entry name" value="Crinkler"/>
    <property type="match status" value="2"/>
</dbReference>
<dbReference type="Gene3D" id="1.10.510.10">
    <property type="entry name" value="Transferase(Phosphotransferase) domain 1"/>
    <property type="match status" value="1"/>
</dbReference>
<dbReference type="InterPro" id="IPR045379">
    <property type="entry name" value="Crinkler_N"/>
</dbReference>
<dbReference type="GO" id="GO:0043657">
    <property type="term" value="C:host cell"/>
    <property type="evidence" value="ECO:0007669"/>
    <property type="project" value="UniProtKB-SubCell"/>
</dbReference>
<dbReference type="GO" id="GO:0004672">
    <property type="term" value="F:protein kinase activity"/>
    <property type="evidence" value="ECO:0007669"/>
    <property type="project" value="InterPro"/>
</dbReference>
<dbReference type="InterPro" id="IPR000719">
    <property type="entry name" value="Prot_kinase_dom"/>
</dbReference>
<protein>
    <recommendedName>
        <fullName evidence="4">Protein kinase domain-containing protein</fullName>
    </recommendedName>
</protein>
<dbReference type="InterPro" id="IPR008266">
    <property type="entry name" value="Tyr_kinase_AS"/>
</dbReference>
<comment type="subcellular location">
    <subcellularLocation>
        <location evidence="1">Host cell</location>
    </subcellularLocation>
    <subcellularLocation>
        <location evidence="2">Secreted</location>
    </subcellularLocation>
</comment>
<evidence type="ECO:0000256" key="3">
    <source>
        <dbReference type="ARBA" id="ARBA00022525"/>
    </source>
</evidence>
<evidence type="ECO:0000256" key="2">
    <source>
        <dbReference type="ARBA" id="ARBA00004613"/>
    </source>
</evidence>